<dbReference type="GeneID" id="78478745"/>
<evidence type="ECO:0000256" key="2">
    <source>
        <dbReference type="ARBA" id="ARBA00022833"/>
    </source>
</evidence>
<dbReference type="PANTHER" id="PTHR42742">
    <property type="entry name" value="TRANSCRIPTIONAL REPRESSOR MPRA"/>
    <property type="match status" value="1"/>
</dbReference>
<keyword evidence="2 5" id="KW-0862">Zinc</keyword>
<keyword evidence="9" id="KW-0413">Isomerase</keyword>
<dbReference type="AlphaFoldDB" id="A0A140DXB8"/>
<evidence type="ECO:0000313" key="9">
    <source>
        <dbReference type="EMBL" id="AMK55295.1"/>
    </source>
</evidence>
<evidence type="ECO:0000256" key="4">
    <source>
        <dbReference type="ARBA" id="ARBA00030762"/>
    </source>
</evidence>
<dbReference type="PANTHER" id="PTHR42742:SF3">
    <property type="entry name" value="FRUCTOKINASE"/>
    <property type="match status" value="1"/>
</dbReference>
<dbReference type="SUPFAM" id="SSF51182">
    <property type="entry name" value="RmlC-like cupins"/>
    <property type="match status" value="1"/>
</dbReference>
<dbReference type="GO" id="GO:0008270">
    <property type="term" value="F:zinc ion binding"/>
    <property type="evidence" value="ECO:0007669"/>
    <property type="project" value="InterPro"/>
</dbReference>
<evidence type="ECO:0000259" key="7">
    <source>
        <dbReference type="Pfam" id="PF20511"/>
    </source>
</evidence>
<accession>A0A140DXB8</accession>
<proteinExistence type="predicted"/>
<feature type="binding site" evidence="5">
    <location>
        <position position="174"/>
    </location>
    <ligand>
        <name>Zn(2+)</name>
        <dbReference type="ChEBI" id="CHEBI:29105"/>
    </ligand>
</feature>
<dbReference type="EMBL" id="CP011391">
    <property type="protein sequence ID" value="AMK55295.1"/>
    <property type="molecule type" value="Genomic_DNA"/>
</dbReference>
<dbReference type="OrthoDB" id="9808275at2"/>
<dbReference type="RefSeq" id="WP_067558771.1">
    <property type="nucleotide sequence ID" value="NZ_CAMTBT010000020.1"/>
</dbReference>
<dbReference type="Pfam" id="PF21621">
    <property type="entry name" value="MPI_cupin_dom"/>
    <property type="match status" value="1"/>
</dbReference>
<dbReference type="Pfam" id="PF20511">
    <property type="entry name" value="PMI_typeI_cat"/>
    <property type="match status" value="1"/>
</dbReference>
<dbReference type="InterPro" id="IPR014628">
    <property type="entry name" value="Man6P_isomerase_Firm_short"/>
</dbReference>
<dbReference type="KEGG" id="fro:AALO17_21610"/>
<keyword evidence="10" id="KW-1185">Reference proteome</keyword>
<feature type="binding site" evidence="5">
    <location>
        <position position="116"/>
    </location>
    <ligand>
        <name>Zn(2+)</name>
        <dbReference type="ChEBI" id="CHEBI:29105"/>
    </ligand>
</feature>
<dbReference type="GO" id="GO:0004476">
    <property type="term" value="F:mannose-6-phosphate isomerase activity"/>
    <property type="evidence" value="ECO:0007669"/>
    <property type="project" value="InterPro"/>
</dbReference>
<gene>
    <name evidence="9" type="ORF">AALO17_21610</name>
</gene>
<dbReference type="PIRSF" id="PIRSF036894">
    <property type="entry name" value="PMI_Firm_short"/>
    <property type="match status" value="1"/>
</dbReference>
<evidence type="ECO:0000256" key="3">
    <source>
        <dbReference type="ARBA" id="ARBA00029741"/>
    </source>
</evidence>
<sequence length="320" mass="35723">MAIVKLHPAFKDYIWGGTKLKELYNKKTDMDPLAESWELSTHKDGQSEVVTGDDAGKTLSQYIEDKGWQVLGTDCKDMNRFPVLIKLIDAKQPLSIQVHPDDEYAWRVEGEPGKTEMWYILDAEPGAFLYFGVKRHTDREEFRKAIEDGTVLDLLRAVPVHKGDVFFIKSGTIHAIGAGIQICEIQQNSNTTYRVYDFGRVGKDGKPRELHVDKALDVSIFDPIESDFKPIGEKVDNGQASTEMLATCNYFTTFVTEVHGKVTIDQDDESFGSIIMIEGDAIISNDGTELHANKGDSIFIDAGSGKVDIVGNCAYIYTRV</sequence>
<comment type="cofactor">
    <cofactor evidence="5">
        <name>Zn(2+)</name>
        <dbReference type="ChEBI" id="CHEBI:29105"/>
    </cofactor>
    <text evidence="5">Binds 1 zinc ion per subunit.</text>
</comment>
<dbReference type="PATRIC" id="fig|1702221.3.peg.2100"/>
<protein>
    <recommendedName>
        <fullName evidence="3">Phosphohexomutase</fullName>
    </recommendedName>
    <alternativeName>
        <fullName evidence="4">Phosphomannose isomerase</fullName>
    </alternativeName>
</protein>
<evidence type="ECO:0000256" key="6">
    <source>
        <dbReference type="PIRSR" id="PIRSR036894-2"/>
    </source>
</evidence>
<dbReference type="InterPro" id="IPR011051">
    <property type="entry name" value="RmlC_Cupin_sf"/>
</dbReference>
<dbReference type="InterPro" id="IPR051804">
    <property type="entry name" value="Carb_Metab_Reg_Kinase/Isom"/>
</dbReference>
<organism evidence="9 10">
    <name type="scientific">Faecalibaculum rodentium</name>
    <dbReference type="NCBI Taxonomy" id="1702221"/>
    <lineage>
        <taxon>Bacteria</taxon>
        <taxon>Bacillati</taxon>
        <taxon>Bacillota</taxon>
        <taxon>Erysipelotrichia</taxon>
        <taxon>Erysipelotrichales</taxon>
        <taxon>Erysipelotrichaceae</taxon>
        <taxon>Faecalibaculum</taxon>
    </lineage>
</organism>
<feature type="domain" description="Mannose-6-phosphate isomerase cupin" evidence="8">
    <location>
        <begin position="244"/>
        <end position="317"/>
    </location>
</feature>
<dbReference type="Proteomes" id="UP000069771">
    <property type="component" value="Chromosome"/>
</dbReference>
<evidence type="ECO:0000256" key="1">
    <source>
        <dbReference type="ARBA" id="ARBA00022723"/>
    </source>
</evidence>
<evidence type="ECO:0000256" key="5">
    <source>
        <dbReference type="PIRSR" id="PIRSR036894-1"/>
    </source>
</evidence>
<feature type="binding site" evidence="5">
    <location>
        <position position="99"/>
    </location>
    <ligand>
        <name>Zn(2+)</name>
        <dbReference type="ChEBI" id="CHEBI:29105"/>
    </ligand>
</feature>
<name>A0A140DXB8_9FIRM</name>
<reference evidence="9 10" key="1">
    <citation type="journal article" date="2016" name="Gut Pathog.">
        <title>Whole genome sequencing of "Faecalibaculum rodentium" ALO17, isolated from C57BL/6J laboratory mouse feces.</title>
        <authorList>
            <person name="Lim S."/>
            <person name="Chang D.H."/>
            <person name="Ahn S."/>
            <person name="Kim B.C."/>
        </authorList>
    </citation>
    <scope>NUCLEOTIDE SEQUENCE [LARGE SCALE GENOMIC DNA]</scope>
    <source>
        <strain evidence="9 10">Alo17</strain>
    </source>
</reference>
<dbReference type="Gene3D" id="2.60.120.10">
    <property type="entry name" value="Jelly Rolls"/>
    <property type="match status" value="2"/>
</dbReference>
<feature type="active site" evidence="6">
    <location>
        <position position="194"/>
    </location>
</feature>
<dbReference type="InterPro" id="IPR049071">
    <property type="entry name" value="MPI_cupin_dom"/>
</dbReference>
<feature type="domain" description="Phosphomannose isomerase type I catalytic" evidence="7">
    <location>
        <begin position="4"/>
        <end position="105"/>
    </location>
</feature>
<dbReference type="InterPro" id="IPR046457">
    <property type="entry name" value="PMI_typeI_cat"/>
</dbReference>
<dbReference type="InterPro" id="IPR014710">
    <property type="entry name" value="RmlC-like_jellyroll"/>
</dbReference>
<dbReference type="STRING" id="1702221.AALO17_21610"/>
<dbReference type="GO" id="GO:0005975">
    <property type="term" value="P:carbohydrate metabolic process"/>
    <property type="evidence" value="ECO:0007669"/>
    <property type="project" value="InterPro"/>
</dbReference>
<dbReference type="CDD" id="cd07010">
    <property type="entry name" value="cupin_PMI_type_I_N_bac"/>
    <property type="match status" value="1"/>
</dbReference>
<evidence type="ECO:0000313" key="10">
    <source>
        <dbReference type="Proteomes" id="UP000069771"/>
    </source>
</evidence>
<evidence type="ECO:0000259" key="8">
    <source>
        <dbReference type="Pfam" id="PF21621"/>
    </source>
</evidence>
<keyword evidence="1 5" id="KW-0479">Metal-binding</keyword>